<sequence length="202" mass="21939">MRMLTFYSQERWNNWINQVKESKFKIDPTAEGLGREGIVFLDMEEDVILALCKVTGKLQLGTLAKEDAANSIQGMKEIVLAKIEPMDEDKDAMIESVQSSLVGAFAAAEAFVGGDFDPKQKVEELVLQASKAEEGGDMDKAFEMMGKAGALVLAGKKFDSDKVYEKIPPESFVAEGVDGLDTILAVLAGGIDYTDEADDEGD</sequence>
<evidence type="ECO:0008006" key="3">
    <source>
        <dbReference type="Google" id="ProtNLM"/>
    </source>
</evidence>
<dbReference type="GeneID" id="8683084"/>
<dbReference type="PIRSF" id="PIRSF022079">
    <property type="entry name" value="UCP022079"/>
    <property type="match status" value="1"/>
</dbReference>
<dbReference type="Pfam" id="PF09920">
    <property type="entry name" value="DUF2150"/>
    <property type="match status" value="1"/>
</dbReference>
<dbReference type="EMBL" id="AP011532">
    <property type="protein sequence ID" value="BAI60741.1"/>
    <property type="molecule type" value="Genomic_DNA"/>
</dbReference>
<dbReference type="KEGG" id="mpd:MCP_0669"/>
<protein>
    <recommendedName>
        <fullName evidence="3">DUF2150 domain-containing protein</fullName>
    </recommendedName>
</protein>
<gene>
    <name evidence="1" type="ordered locus">MCP_0669</name>
</gene>
<reference evidence="1 2" key="2">
    <citation type="journal article" date="2008" name="Int. J. Syst. Evol. Microbiol.">
        <title>Methanocella paludicola gen. nov., sp. nov., a methane-producing archaeon, the first isolate of the lineage 'Rice Cluster I', and proposal of the new archaeal order Methanocellales ord. nov.</title>
        <authorList>
            <person name="Sakai S."/>
            <person name="Imachi H."/>
            <person name="Hanada S."/>
            <person name="Ohashi A."/>
            <person name="Harada H."/>
            <person name="Kamagata Y."/>
        </authorList>
    </citation>
    <scope>NUCLEOTIDE SEQUENCE [LARGE SCALE GENOMIC DNA]</scope>
    <source>
        <strain evidence="2">DSM 17711 / JCM 13418 / NBRC 101707 / SANAE</strain>
    </source>
</reference>
<keyword evidence="2" id="KW-1185">Reference proteome</keyword>
<name>D1YWB9_METPS</name>
<organism evidence="1 2">
    <name type="scientific">Methanocella paludicola (strain DSM 17711 / JCM 13418 / NBRC 101707 / SANAE)</name>
    <dbReference type="NCBI Taxonomy" id="304371"/>
    <lineage>
        <taxon>Archaea</taxon>
        <taxon>Methanobacteriati</taxon>
        <taxon>Methanobacteriota</taxon>
        <taxon>Stenosarchaea group</taxon>
        <taxon>Methanomicrobia</taxon>
        <taxon>Methanocellales</taxon>
        <taxon>Methanocellaceae</taxon>
        <taxon>Methanocella</taxon>
    </lineage>
</organism>
<dbReference type="InterPro" id="IPR014518">
    <property type="entry name" value="UCP022079"/>
</dbReference>
<reference evidence="1 2" key="1">
    <citation type="journal article" date="2007" name="Appl. Environ. Microbiol.">
        <title>Isolation of key methanogens for global methane emission from rice paddy fields: a novel isolate affiliated with the clone cluster rice cluster I.</title>
        <authorList>
            <person name="Sakai S."/>
            <person name="Imachi H."/>
            <person name="Sekiguchi Y."/>
            <person name="Ohashi A."/>
            <person name="Harada H."/>
            <person name="Kamagata Y."/>
        </authorList>
    </citation>
    <scope>NUCLEOTIDE SEQUENCE [LARGE SCALE GENOMIC DNA]</scope>
    <source>
        <strain evidence="2">DSM 17711 / JCM 13418 / NBRC 101707 / SANAE</strain>
    </source>
</reference>
<dbReference type="Proteomes" id="UP000001882">
    <property type="component" value="Chromosome"/>
</dbReference>
<dbReference type="RefSeq" id="WP_012899421.1">
    <property type="nucleotide sequence ID" value="NC_013665.1"/>
</dbReference>
<accession>D1YWB9</accession>
<dbReference type="InParanoid" id="D1YWB9"/>
<reference evidence="2" key="3">
    <citation type="journal article" date="2011" name="PLoS ONE">
        <title>Genome sequence of a mesophilic hydrogenotrophic methanogen Methanocella paludicola, the first cultivated representative of the order Methanocellales.</title>
        <authorList>
            <person name="Sakai S."/>
            <person name="Takaki Y."/>
            <person name="Shimamura S."/>
            <person name="Sekine M."/>
            <person name="Tajima T."/>
            <person name="Kosugi H."/>
            <person name="Ichikawa N."/>
            <person name="Tasumi E."/>
            <person name="Hiraki A.T."/>
            <person name="Shimizu A."/>
            <person name="Kato Y."/>
            <person name="Nishiko R."/>
            <person name="Mori K."/>
            <person name="Fujita N."/>
            <person name="Imachi H."/>
            <person name="Takai K."/>
        </authorList>
    </citation>
    <scope>NUCLEOTIDE SEQUENCE [LARGE SCALE GENOMIC DNA]</scope>
    <source>
        <strain evidence="2">DSM 17711 / JCM 13418 / NBRC 101707 / SANAE</strain>
    </source>
</reference>
<evidence type="ECO:0000313" key="1">
    <source>
        <dbReference type="EMBL" id="BAI60741.1"/>
    </source>
</evidence>
<proteinExistence type="predicted"/>
<evidence type="ECO:0000313" key="2">
    <source>
        <dbReference type="Proteomes" id="UP000001882"/>
    </source>
</evidence>
<dbReference type="eggNOG" id="arCOG04411">
    <property type="taxonomic scope" value="Archaea"/>
</dbReference>
<dbReference type="AlphaFoldDB" id="D1YWB9"/>